<protein>
    <submittedName>
        <fullName evidence="1">Uncharacterized protein</fullName>
    </submittedName>
</protein>
<organism evidence="1 2">
    <name type="scientific">Steinernema carpocapsae</name>
    <name type="common">Entomopathogenic nematode</name>
    <dbReference type="NCBI Taxonomy" id="34508"/>
    <lineage>
        <taxon>Eukaryota</taxon>
        <taxon>Metazoa</taxon>
        <taxon>Ecdysozoa</taxon>
        <taxon>Nematoda</taxon>
        <taxon>Chromadorea</taxon>
        <taxon>Rhabditida</taxon>
        <taxon>Tylenchina</taxon>
        <taxon>Panagrolaimomorpha</taxon>
        <taxon>Strongyloidoidea</taxon>
        <taxon>Steinernematidae</taxon>
        <taxon>Steinernema</taxon>
    </lineage>
</organism>
<reference evidence="1 2" key="2">
    <citation type="journal article" date="2019" name="G3 (Bethesda)">
        <title>Hybrid Assembly of the Genome of the Entomopathogenic Nematode Steinernema carpocapsae Identifies the X-Chromosome.</title>
        <authorList>
            <person name="Serra L."/>
            <person name="Macchietto M."/>
            <person name="Macias-Munoz A."/>
            <person name="McGill C.J."/>
            <person name="Rodriguez I.M."/>
            <person name="Rodriguez B."/>
            <person name="Murad R."/>
            <person name="Mortazavi A."/>
        </authorList>
    </citation>
    <scope>NUCLEOTIDE SEQUENCE [LARGE SCALE GENOMIC DNA]</scope>
    <source>
        <strain evidence="1 2">ALL</strain>
    </source>
</reference>
<proteinExistence type="predicted"/>
<sequence length="72" mass="8128">MTCIRTSYEAAEALMDMFYHANVDKPWLRNESELDCSSPVPKTTATKPKGKHHKKKKGHCMVFLLSALCNST</sequence>
<evidence type="ECO:0000313" key="2">
    <source>
        <dbReference type="Proteomes" id="UP000298663"/>
    </source>
</evidence>
<evidence type="ECO:0000313" key="1">
    <source>
        <dbReference type="EMBL" id="TKR81673.1"/>
    </source>
</evidence>
<dbReference type="EMBL" id="AZBU02000004">
    <property type="protein sequence ID" value="TKR81673.1"/>
    <property type="molecule type" value="Genomic_DNA"/>
</dbReference>
<dbReference type="AlphaFoldDB" id="A0A4U5NG73"/>
<name>A0A4U5NG73_STECR</name>
<comment type="caution">
    <text evidence="1">The sequence shown here is derived from an EMBL/GenBank/DDBJ whole genome shotgun (WGS) entry which is preliminary data.</text>
</comment>
<keyword evidence="2" id="KW-1185">Reference proteome</keyword>
<reference evidence="1 2" key="1">
    <citation type="journal article" date="2015" name="Genome Biol.">
        <title>Comparative genomics of Steinernema reveals deeply conserved gene regulatory networks.</title>
        <authorList>
            <person name="Dillman A.R."/>
            <person name="Macchietto M."/>
            <person name="Porter C.F."/>
            <person name="Rogers A."/>
            <person name="Williams B."/>
            <person name="Antoshechkin I."/>
            <person name="Lee M.M."/>
            <person name="Goodwin Z."/>
            <person name="Lu X."/>
            <person name="Lewis E.E."/>
            <person name="Goodrich-Blair H."/>
            <person name="Stock S.P."/>
            <person name="Adams B.J."/>
            <person name="Sternberg P.W."/>
            <person name="Mortazavi A."/>
        </authorList>
    </citation>
    <scope>NUCLEOTIDE SEQUENCE [LARGE SCALE GENOMIC DNA]</scope>
    <source>
        <strain evidence="1 2">ALL</strain>
    </source>
</reference>
<gene>
    <name evidence="1" type="ORF">L596_015507</name>
</gene>
<dbReference type="Proteomes" id="UP000298663">
    <property type="component" value="Unassembled WGS sequence"/>
</dbReference>
<accession>A0A4U5NG73</accession>